<evidence type="ECO:0000313" key="1">
    <source>
        <dbReference type="EMBL" id="EDL97018.1"/>
    </source>
</evidence>
<accession>A6JK02</accession>
<proteinExistence type="predicted"/>
<organism evidence="1 2">
    <name type="scientific">Rattus norvegicus</name>
    <name type="common">Rat</name>
    <dbReference type="NCBI Taxonomy" id="10116"/>
    <lineage>
        <taxon>Eukaryota</taxon>
        <taxon>Metazoa</taxon>
        <taxon>Chordata</taxon>
        <taxon>Craniata</taxon>
        <taxon>Vertebrata</taxon>
        <taxon>Euteleostomi</taxon>
        <taxon>Mammalia</taxon>
        <taxon>Eutheria</taxon>
        <taxon>Euarchontoglires</taxon>
        <taxon>Glires</taxon>
        <taxon>Rodentia</taxon>
        <taxon>Myomorpha</taxon>
        <taxon>Muroidea</taxon>
        <taxon>Muridae</taxon>
        <taxon>Murinae</taxon>
        <taxon>Rattus</taxon>
    </lineage>
</organism>
<dbReference type="EMBL" id="CH473988">
    <property type="protein sequence ID" value="EDL97018.1"/>
    <property type="molecule type" value="Genomic_DNA"/>
</dbReference>
<dbReference type="AlphaFoldDB" id="A6JK02"/>
<name>A6JK02_RAT</name>
<dbReference type="Proteomes" id="UP000234681">
    <property type="component" value="Chromosome 20"/>
</dbReference>
<sequence length="32" mass="3633">MEALSLPGLSKFTRFMQWPPECVMGTLHPRTA</sequence>
<evidence type="ECO:0000313" key="2">
    <source>
        <dbReference type="Proteomes" id="UP000234681"/>
    </source>
</evidence>
<protein>
    <submittedName>
        <fullName evidence="1">RCG60699</fullName>
    </submittedName>
</protein>
<reference evidence="2" key="1">
    <citation type="submission" date="2005-09" db="EMBL/GenBank/DDBJ databases">
        <authorList>
            <person name="Mural R.J."/>
            <person name="Li P.W."/>
            <person name="Adams M.D."/>
            <person name="Amanatides P.G."/>
            <person name="Baden-Tillson H."/>
            <person name="Barnstead M."/>
            <person name="Chin S.H."/>
            <person name="Dew I."/>
            <person name="Evans C.A."/>
            <person name="Ferriera S."/>
            <person name="Flanigan M."/>
            <person name="Fosler C."/>
            <person name="Glodek A."/>
            <person name="Gu Z."/>
            <person name="Holt R.A."/>
            <person name="Jennings D."/>
            <person name="Kraft C.L."/>
            <person name="Lu F."/>
            <person name="Nguyen T."/>
            <person name="Nusskern D.R."/>
            <person name="Pfannkoch C.M."/>
            <person name="Sitter C."/>
            <person name="Sutton G.G."/>
            <person name="Venter J.C."/>
            <person name="Wang Z."/>
            <person name="Woodage T."/>
            <person name="Zheng X.H."/>
            <person name="Zhong F."/>
        </authorList>
    </citation>
    <scope>NUCLEOTIDE SEQUENCE [LARGE SCALE GENOMIC DNA]</scope>
    <source>
        <strain>BN</strain>
        <strain evidence="2">Sprague-Dawley</strain>
    </source>
</reference>
<gene>
    <name evidence="1" type="ORF">rCG_60699</name>
</gene>